<dbReference type="EMBL" id="KB743833">
    <property type="protein sequence ID" value="EOA96893.1"/>
    <property type="molecule type" value="Genomic_DNA"/>
</dbReference>
<sequence length="148" mass="16618">MVQGIPEAPGRRCNKEPCGQETSTKSNEDLNNLEAGRGYKHDIPRSGAQCLLEFTSHVLASSKFSTRASLFPEIRTRSWVRMAWIPDSFFQNNALLLFDKQPATNLSQKATHKTDFLHLEENLLEYGVLTEEQVCTKPLETAIVSSCC</sequence>
<name>R0KUG1_ANAPL</name>
<keyword evidence="3" id="KW-1185">Reference proteome</keyword>
<proteinExistence type="predicted"/>
<gene>
    <name evidence="2" type="ORF">Anapl_10349</name>
</gene>
<evidence type="ECO:0000256" key="1">
    <source>
        <dbReference type="SAM" id="MobiDB-lite"/>
    </source>
</evidence>
<accession>R0KUG1</accession>
<dbReference type="AlphaFoldDB" id="R0KUG1"/>
<feature type="region of interest" description="Disordered" evidence="1">
    <location>
        <begin position="1"/>
        <end position="38"/>
    </location>
</feature>
<organism evidence="2 3">
    <name type="scientific">Anas platyrhynchos</name>
    <name type="common">Mallard</name>
    <name type="synonym">Anas boschas</name>
    <dbReference type="NCBI Taxonomy" id="8839"/>
    <lineage>
        <taxon>Eukaryota</taxon>
        <taxon>Metazoa</taxon>
        <taxon>Chordata</taxon>
        <taxon>Craniata</taxon>
        <taxon>Vertebrata</taxon>
        <taxon>Euteleostomi</taxon>
        <taxon>Archelosauria</taxon>
        <taxon>Archosauria</taxon>
        <taxon>Dinosauria</taxon>
        <taxon>Saurischia</taxon>
        <taxon>Theropoda</taxon>
        <taxon>Coelurosauria</taxon>
        <taxon>Aves</taxon>
        <taxon>Neognathae</taxon>
        <taxon>Galloanserae</taxon>
        <taxon>Anseriformes</taxon>
        <taxon>Anatidae</taxon>
        <taxon>Anatinae</taxon>
        <taxon>Anas</taxon>
    </lineage>
</organism>
<protein>
    <submittedName>
        <fullName evidence="2">Uncharacterized protein</fullName>
    </submittedName>
</protein>
<evidence type="ECO:0000313" key="2">
    <source>
        <dbReference type="EMBL" id="EOA96893.1"/>
    </source>
</evidence>
<dbReference type="Proteomes" id="UP000296049">
    <property type="component" value="Unassembled WGS sequence"/>
</dbReference>
<reference evidence="3" key="1">
    <citation type="journal article" date="2013" name="Nat. Genet.">
        <title>The duck genome and transcriptome provide insight into an avian influenza virus reservoir species.</title>
        <authorList>
            <person name="Huang Y."/>
            <person name="Li Y."/>
            <person name="Burt D.W."/>
            <person name="Chen H."/>
            <person name="Zhang Y."/>
            <person name="Qian W."/>
            <person name="Kim H."/>
            <person name="Gan S."/>
            <person name="Zhao Y."/>
            <person name="Li J."/>
            <person name="Yi K."/>
            <person name="Feng H."/>
            <person name="Zhu P."/>
            <person name="Li B."/>
            <person name="Liu Q."/>
            <person name="Fairley S."/>
            <person name="Magor K.E."/>
            <person name="Du Z."/>
            <person name="Hu X."/>
            <person name="Goodman L."/>
            <person name="Tafer H."/>
            <person name="Vignal A."/>
            <person name="Lee T."/>
            <person name="Kim K.W."/>
            <person name="Sheng Z."/>
            <person name="An Y."/>
            <person name="Searle S."/>
            <person name="Herrero J."/>
            <person name="Groenen M.A."/>
            <person name="Crooijmans R.P."/>
            <person name="Faraut T."/>
            <person name="Cai Q."/>
            <person name="Webster R.G."/>
            <person name="Aldridge J.R."/>
            <person name="Warren W.C."/>
            <person name="Bartschat S."/>
            <person name="Kehr S."/>
            <person name="Marz M."/>
            <person name="Stadler P.F."/>
            <person name="Smith J."/>
            <person name="Kraus R.H."/>
            <person name="Zhao Y."/>
            <person name="Ren L."/>
            <person name="Fei J."/>
            <person name="Morisson M."/>
            <person name="Kaiser P."/>
            <person name="Griffin D.K."/>
            <person name="Rao M."/>
            <person name="Pitel F."/>
            <person name="Wang J."/>
            <person name="Li N."/>
        </authorList>
    </citation>
    <scope>NUCLEOTIDE SEQUENCE [LARGE SCALE GENOMIC DNA]</scope>
</reference>
<evidence type="ECO:0000313" key="3">
    <source>
        <dbReference type="Proteomes" id="UP000296049"/>
    </source>
</evidence>